<dbReference type="PANTHER" id="PTHR10416">
    <property type="entry name" value="DNA POLYMERASE DELTA SUBUNIT 2"/>
    <property type="match status" value="1"/>
</dbReference>
<feature type="domain" description="DNA polymerase alpha/delta/epsilon subunit B" evidence="16">
    <location>
        <begin position="230"/>
        <end position="434"/>
    </location>
</feature>
<keyword evidence="10 15" id="KW-0239">DNA-directed DNA polymerase</keyword>
<comment type="caution">
    <text evidence="17">The sequence shown here is derived from an EMBL/GenBank/DDBJ whole genome shotgun (WGS) entry which is preliminary data.</text>
</comment>
<dbReference type="EC" id="3.1.11.1" evidence="15"/>
<protein>
    <recommendedName>
        <fullName evidence="15">DNA polymerase II small subunit</fullName>
        <shortName evidence="15">Pol II</shortName>
        <ecNumber evidence="15">2.7.7.7</ecNumber>
    </recommendedName>
    <alternativeName>
        <fullName evidence="15">Exodeoxyribonuclease small subunit</fullName>
        <ecNumber evidence="15">3.1.11.1</ecNumber>
    </alternativeName>
</protein>
<name>A0A523BE48_9CREN</name>
<evidence type="ECO:0000259" key="16">
    <source>
        <dbReference type="Pfam" id="PF04042"/>
    </source>
</evidence>
<evidence type="ECO:0000256" key="1">
    <source>
        <dbReference type="ARBA" id="ARBA00000563"/>
    </source>
</evidence>
<comment type="catalytic activity">
    <reaction evidence="14 15">
        <text>DNA(n) + a 2'-deoxyribonucleoside 5'-triphosphate = DNA(n+1) + diphosphate</text>
        <dbReference type="Rhea" id="RHEA:22508"/>
        <dbReference type="Rhea" id="RHEA-COMP:17339"/>
        <dbReference type="Rhea" id="RHEA-COMP:17340"/>
        <dbReference type="ChEBI" id="CHEBI:33019"/>
        <dbReference type="ChEBI" id="CHEBI:61560"/>
        <dbReference type="ChEBI" id="CHEBI:173112"/>
        <dbReference type="EC" id="2.7.7.7"/>
    </reaction>
</comment>
<comment type="subunit">
    <text evidence="3 15">Heterodimer of a large subunit and a small subunit.</text>
</comment>
<keyword evidence="7 15" id="KW-0540">Nuclease</keyword>
<evidence type="ECO:0000256" key="6">
    <source>
        <dbReference type="ARBA" id="ARBA00022705"/>
    </source>
</evidence>
<dbReference type="InterPro" id="IPR024826">
    <property type="entry name" value="DNA_pol_delta/II_ssu"/>
</dbReference>
<dbReference type="GO" id="GO:0006308">
    <property type="term" value="P:DNA catabolic process"/>
    <property type="evidence" value="ECO:0007669"/>
    <property type="project" value="UniProtKB-UniRule"/>
</dbReference>
<keyword evidence="8 15" id="KW-0378">Hydrolase</keyword>
<dbReference type="InterPro" id="IPR029052">
    <property type="entry name" value="Metallo-depent_PP-like"/>
</dbReference>
<dbReference type="GO" id="GO:0006271">
    <property type="term" value="P:DNA strand elongation involved in DNA replication"/>
    <property type="evidence" value="ECO:0007669"/>
    <property type="project" value="TreeGrafter"/>
</dbReference>
<evidence type="ECO:0000256" key="14">
    <source>
        <dbReference type="ARBA" id="ARBA00049244"/>
    </source>
</evidence>
<evidence type="ECO:0000256" key="8">
    <source>
        <dbReference type="ARBA" id="ARBA00022801"/>
    </source>
</evidence>
<keyword evidence="4 15" id="KW-0808">Transferase</keyword>
<dbReference type="InterPro" id="IPR007185">
    <property type="entry name" value="DNA_pol_a/d/e_bsu"/>
</dbReference>
<comment type="function">
    <text evidence="13 15">Possesses two activities: a DNA synthesis (polymerase) and an exonucleolytic activity that degrades single-stranded DNA in the 3' to 5' direction. Has a template-primer preference which is characteristic of a replicative DNA polymerase.</text>
</comment>
<dbReference type="GO" id="GO:0042575">
    <property type="term" value="C:DNA polymerase complex"/>
    <property type="evidence" value="ECO:0007669"/>
    <property type="project" value="TreeGrafter"/>
</dbReference>
<evidence type="ECO:0000313" key="17">
    <source>
        <dbReference type="EMBL" id="TDA39223.1"/>
    </source>
</evidence>
<evidence type="ECO:0000256" key="3">
    <source>
        <dbReference type="ARBA" id="ARBA00011315"/>
    </source>
</evidence>
<accession>A0A523BE48</accession>
<dbReference type="HAMAP" id="MF_00325">
    <property type="entry name" value="DNApol_II_A_arch"/>
    <property type="match status" value="1"/>
</dbReference>
<evidence type="ECO:0000256" key="10">
    <source>
        <dbReference type="ARBA" id="ARBA00022932"/>
    </source>
</evidence>
<keyword evidence="6 15" id="KW-0235">DNA replication</keyword>
<evidence type="ECO:0000256" key="5">
    <source>
        <dbReference type="ARBA" id="ARBA00022695"/>
    </source>
</evidence>
<dbReference type="PANTHER" id="PTHR10416:SF0">
    <property type="entry name" value="DNA POLYMERASE DELTA SUBUNIT 2"/>
    <property type="match status" value="1"/>
</dbReference>
<comment type="catalytic activity">
    <reaction evidence="1 15">
        <text>Exonucleolytic cleavage in the 3'- to 5'-direction to yield nucleoside 5'-phosphates.</text>
        <dbReference type="EC" id="3.1.11.1"/>
    </reaction>
</comment>
<proteinExistence type="inferred from homology"/>
<dbReference type="GO" id="GO:0003887">
    <property type="term" value="F:DNA-directed DNA polymerase activity"/>
    <property type="evidence" value="ECO:0007669"/>
    <property type="project" value="UniProtKB-UniRule"/>
</dbReference>
<evidence type="ECO:0000256" key="12">
    <source>
        <dbReference type="ARBA" id="ARBA00023268"/>
    </source>
</evidence>
<dbReference type="SUPFAM" id="SSF56300">
    <property type="entry name" value="Metallo-dependent phosphatases"/>
    <property type="match status" value="1"/>
</dbReference>
<dbReference type="EMBL" id="QNVH01000018">
    <property type="protein sequence ID" value="TDA39223.1"/>
    <property type="molecule type" value="Genomic_DNA"/>
</dbReference>
<evidence type="ECO:0000256" key="13">
    <source>
        <dbReference type="ARBA" id="ARBA00024817"/>
    </source>
</evidence>
<gene>
    <name evidence="15" type="primary">polB</name>
    <name evidence="17" type="ORF">DSO08_02745</name>
</gene>
<evidence type="ECO:0000256" key="7">
    <source>
        <dbReference type="ARBA" id="ARBA00022722"/>
    </source>
</evidence>
<reference evidence="17 18" key="1">
    <citation type="journal article" date="2019" name="Nat. Microbiol.">
        <title>Expanding anaerobic alkane metabolism in the domain of Archaea.</title>
        <authorList>
            <person name="Wang Y."/>
            <person name="Wegener G."/>
            <person name="Hou J."/>
            <person name="Wang F."/>
            <person name="Xiao X."/>
        </authorList>
    </citation>
    <scope>NUCLEOTIDE SEQUENCE [LARGE SCALE GENOMIC DNA]</scope>
    <source>
        <strain evidence="17">WYZ-LMO10</strain>
    </source>
</reference>
<keyword evidence="9 15" id="KW-0269">Exonuclease</keyword>
<dbReference type="Pfam" id="PF04042">
    <property type="entry name" value="DNA_pol_E_B"/>
    <property type="match status" value="1"/>
</dbReference>
<dbReference type="Proteomes" id="UP000315399">
    <property type="component" value="Unassembled WGS sequence"/>
</dbReference>
<keyword evidence="11 15" id="KW-0238">DNA-binding</keyword>
<dbReference type="GO" id="GO:0008310">
    <property type="term" value="F:single-stranded DNA 3'-5' DNA exonuclease activity"/>
    <property type="evidence" value="ECO:0007669"/>
    <property type="project" value="UniProtKB-EC"/>
</dbReference>
<dbReference type="GO" id="GO:0003677">
    <property type="term" value="F:DNA binding"/>
    <property type="evidence" value="ECO:0007669"/>
    <property type="project" value="UniProtKB-UniRule"/>
</dbReference>
<keyword evidence="5 15" id="KW-0548">Nucleotidyltransferase</keyword>
<dbReference type="InterPro" id="IPR011149">
    <property type="entry name" value="Pol2_small_arc"/>
</dbReference>
<keyword evidence="12 15" id="KW-0511">Multifunctional enzyme</keyword>
<evidence type="ECO:0000256" key="4">
    <source>
        <dbReference type="ARBA" id="ARBA00022679"/>
    </source>
</evidence>
<dbReference type="EC" id="2.7.7.7" evidence="15"/>
<dbReference type="Gene3D" id="3.60.21.50">
    <property type="match status" value="1"/>
</dbReference>
<comment type="similarity">
    <text evidence="2 15">Belongs to the DNA polymerase delta/II small subunit family.</text>
</comment>
<evidence type="ECO:0000313" key="18">
    <source>
        <dbReference type="Proteomes" id="UP000315399"/>
    </source>
</evidence>
<dbReference type="PIRSF" id="PIRSF000803">
    <property type="entry name" value="Arc_Pol2_small"/>
    <property type="match status" value="1"/>
</dbReference>
<sequence>MLCLGESLKAAYNALLNSGYQLSPGAFQLLKESQNPESLVSSLLEHLKSLEKKPLVIERSHLEPLLSRGLPVKAPAAIKQPPLHSIQIISGSEGGYIEGTIHDFRRYFMDRFNRLKEMLKSRADMRDAVTPSSMPEVSKHTKVKVIGMVSSKKEFKNGGAVIELEDDVDTIRVSFRGDELKKKVSRVMLDEVICVFGTTSNGKTVFAEDVVWPDVPPKIRSSRVRENVYVVLTSDLHIGSKLFMRQQFESFLKWLRGEDMGAPQKEISDNVRYLIIAGDVVDGVGVYPNQEDELLIKDLNKQYEEAAHYLSMVPDHIKIIIIPGNHDASRPPLPCPPIYRDFAAPLYSLKNVIMLGDPAVVNIEGLTFLLTHGKSLDDVIPALPDCNFKEPQKAMVELLRSRHLAPIYGEKTSLAPEPRDSLIIDPVPDVFHAGHVHVWGISEYRGILAVNSGTWQRQTSYQLSMGIEPAPGVVPLINLSNFKVTTLNFL</sequence>
<evidence type="ECO:0000256" key="9">
    <source>
        <dbReference type="ARBA" id="ARBA00022839"/>
    </source>
</evidence>
<dbReference type="NCBIfam" id="NF003118">
    <property type="entry name" value="PRK04036.1-3"/>
    <property type="match status" value="1"/>
</dbReference>
<organism evidence="17 18">
    <name type="scientific">Thermoproteota archaeon</name>
    <dbReference type="NCBI Taxonomy" id="2056631"/>
    <lineage>
        <taxon>Archaea</taxon>
        <taxon>Thermoproteota</taxon>
    </lineage>
</organism>
<evidence type="ECO:0000256" key="15">
    <source>
        <dbReference type="HAMAP-Rule" id="MF_00325"/>
    </source>
</evidence>
<evidence type="ECO:0000256" key="11">
    <source>
        <dbReference type="ARBA" id="ARBA00023125"/>
    </source>
</evidence>
<dbReference type="AlphaFoldDB" id="A0A523BE48"/>
<evidence type="ECO:0000256" key="2">
    <source>
        <dbReference type="ARBA" id="ARBA00006035"/>
    </source>
</evidence>